<dbReference type="EMBL" id="FNCG01000012">
    <property type="protein sequence ID" value="SDH71669.1"/>
    <property type="molecule type" value="Genomic_DNA"/>
</dbReference>
<evidence type="ECO:0000313" key="2">
    <source>
        <dbReference type="EMBL" id="SDH71669.1"/>
    </source>
</evidence>
<keyword evidence="3" id="KW-1185">Reference proteome</keyword>
<sequence length="168" mass="18754">MNTIEEKLWNYIDGTCTPAEQEAIARLIEEDELYKQKYTELLVLNQEFAGLELDEPSMAFNYNVMEAIRADQALAPLKSTINKKIILGIAAFFVLSILALLAITVSNVQISGNPFSVVNIKLPANLKLPAANAIFNSAFMKSFFVFDVILALFLTDSYLRRKKAAKEA</sequence>
<keyword evidence="1" id="KW-0472">Membrane</keyword>
<feature type="transmembrane region" description="Helical" evidence="1">
    <location>
        <begin position="85"/>
        <end position="110"/>
    </location>
</feature>
<evidence type="ECO:0000256" key="1">
    <source>
        <dbReference type="SAM" id="Phobius"/>
    </source>
</evidence>
<keyword evidence="1" id="KW-0812">Transmembrane</keyword>
<reference evidence="3" key="1">
    <citation type="submission" date="2016-10" db="EMBL/GenBank/DDBJ databases">
        <authorList>
            <person name="Varghese N."/>
            <person name="Submissions S."/>
        </authorList>
    </citation>
    <scope>NUCLEOTIDE SEQUENCE [LARGE SCALE GENOMIC DNA]</scope>
    <source>
        <strain evidence="3">Gh-67</strain>
    </source>
</reference>
<keyword evidence="1" id="KW-1133">Transmembrane helix</keyword>
<accession>A0A1G8EPL5</accession>
<gene>
    <name evidence="2" type="ORF">SAMN05192573_1124</name>
</gene>
<name>A0A1G8EPL5_9SPHI</name>
<dbReference type="Proteomes" id="UP000199705">
    <property type="component" value="Unassembled WGS sequence"/>
</dbReference>
<dbReference type="AlphaFoldDB" id="A0A1G8EPL5"/>
<protein>
    <recommendedName>
        <fullName evidence="4">Zf-HC2 domain-containing protein</fullName>
    </recommendedName>
</protein>
<feature type="transmembrane region" description="Helical" evidence="1">
    <location>
        <begin position="130"/>
        <end position="154"/>
    </location>
</feature>
<proteinExistence type="predicted"/>
<dbReference type="STRING" id="551996.SAMN05192573_1124"/>
<evidence type="ECO:0000313" key="3">
    <source>
        <dbReference type="Proteomes" id="UP000199705"/>
    </source>
</evidence>
<organism evidence="2 3">
    <name type="scientific">Mucilaginibacter gossypii</name>
    <dbReference type="NCBI Taxonomy" id="551996"/>
    <lineage>
        <taxon>Bacteria</taxon>
        <taxon>Pseudomonadati</taxon>
        <taxon>Bacteroidota</taxon>
        <taxon>Sphingobacteriia</taxon>
        <taxon>Sphingobacteriales</taxon>
        <taxon>Sphingobacteriaceae</taxon>
        <taxon>Mucilaginibacter</taxon>
    </lineage>
</organism>
<evidence type="ECO:0008006" key="4">
    <source>
        <dbReference type="Google" id="ProtNLM"/>
    </source>
</evidence>
<dbReference type="RefSeq" id="WP_091171602.1">
    <property type="nucleotide sequence ID" value="NZ_FNCG01000012.1"/>
</dbReference>